<feature type="domain" description="Transcription factor NusA first KH" evidence="9">
    <location>
        <begin position="202"/>
        <end position="279"/>
    </location>
</feature>
<name>A0A5B9Y3T0_9MOLU</name>
<comment type="subcellular location">
    <subcellularLocation>
        <location evidence="7">Cytoplasm</location>
    </subcellularLocation>
</comment>
<dbReference type="SUPFAM" id="SSF54814">
    <property type="entry name" value="Prokaryotic type KH domain (KH-domain type II)"/>
    <property type="match status" value="2"/>
</dbReference>
<comment type="function">
    <text evidence="7">Participates in both transcription termination and antitermination.</text>
</comment>
<dbReference type="Pfam" id="PF13184">
    <property type="entry name" value="KH_NusA_1st"/>
    <property type="match status" value="1"/>
</dbReference>
<gene>
    <name evidence="7 11" type="primary">nusA</name>
    <name evidence="11" type="ORF">SCHIN_v1c05270</name>
</gene>
<dbReference type="GO" id="GO:0006353">
    <property type="term" value="P:DNA-templated transcription termination"/>
    <property type="evidence" value="ECO:0007669"/>
    <property type="project" value="UniProtKB-UniRule"/>
</dbReference>
<reference evidence="11 12" key="1">
    <citation type="submission" date="2019-08" db="EMBL/GenBank/DDBJ databases">
        <title>Complete genome sequence of Spiroplasma chinense CCH (DSM 19755).</title>
        <authorList>
            <person name="Shen H.-Y."/>
            <person name="Lin Y.-C."/>
            <person name="Chou L."/>
            <person name="Kuo C.-H."/>
        </authorList>
    </citation>
    <scope>NUCLEOTIDE SEQUENCE [LARGE SCALE GENOMIC DNA]</scope>
    <source>
        <strain evidence="11 12">CCH</strain>
    </source>
</reference>
<feature type="domain" description="NusA-like second KH" evidence="10">
    <location>
        <begin position="284"/>
        <end position="348"/>
    </location>
</feature>
<dbReference type="AlphaFoldDB" id="A0A5B9Y3T0"/>
<comment type="similarity">
    <text evidence="7">Belongs to the NusA family.</text>
</comment>
<dbReference type="InterPro" id="IPR009019">
    <property type="entry name" value="KH_sf_prok-type"/>
</dbReference>
<evidence type="ECO:0000256" key="5">
    <source>
        <dbReference type="ARBA" id="ARBA00023015"/>
    </source>
</evidence>
<dbReference type="SUPFAM" id="SSF50249">
    <property type="entry name" value="Nucleic acid-binding proteins"/>
    <property type="match status" value="1"/>
</dbReference>
<evidence type="ECO:0000256" key="3">
    <source>
        <dbReference type="ARBA" id="ARBA00022814"/>
    </source>
</evidence>
<dbReference type="InterPro" id="IPR013735">
    <property type="entry name" value="TF_NusA_N"/>
</dbReference>
<dbReference type="CDD" id="cd22529">
    <property type="entry name" value="KH-II_NusA_rpt2"/>
    <property type="match status" value="1"/>
</dbReference>
<evidence type="ECO:0000313" key="11">
    <source>
        <dbReference type="EMBL" id="QEH61724.1"/>
    </source>
</evidence>
<dbReference type="Proteomes" id="UP000323144">
    <property type="component" value="Chromosome"/>
</dbReference>
<feature type="domain" description="Transcription factor NusA N-terminal" evidence="8">
    <location>
        <begin position="7"/>
        <end position="128"/>
    </location>
</feature>
<evidence type="ECO:0000256" key="6">
    <source>
        <dbReference type="ARBA" id="ARBA00023163"/>
    </source>
</evidence>
<dbReference type="KEGG" id="schi:SCHIN_v1c05270"/>
<dbReference type="InterPro" id="IPR015946">
    <property type="entry name" value="KH_dom-like_a/b"/>
</dbReference>
<dbReference type="GO" id="GO:0031564">
    <property type="term" value="P:transcription antitermination"/>
    <property type="evidence" value="ECO:0007669"/>
    <property type="project" value="UniProtKB-UniRule"/>
</dbReference>
<proteinExistence type="inferred from homology"/>
<keyword evidence="4 7" id="KW-0694">RNA-binding</keyword>
<evidence type="ECO:0000313" key="12">
    <source>
        <dbReference type="Proteomes" id="UP000323144"/>
    </source>
</evidence>
<dbReference type="HAMAP" id="MF_00945_B">
    <property type="entry name" value="NusA_B"/>
    <property type="match status" value="1"/>
</dbReference>
<keyword evidence="3 7" id="KW-0889">Transcription antitermination</keyword>
<evidence type="ECO:0000259" key="10">
    <source>
        <dbReference type="Pfam" id="PF26594"/>
    </source>
</evidence>
<dbReference type="Gene3D" id="3.30.300.20">
    <property type="match status" value="2"/>
</dbReference>
<dbReference type="Pfam" id="PF08529">
    <property type="entry name" value="NusA_N"/>
    <property type="match status" value="1"/>
</dbReference>
<dbReference type="GO" id="GO:0005829">
    <property type="term" value="C:cytosol"/>
    <property type="evidence" value="ECO:0007669"/>
    <property type="project" value="TreeGrafter"/>
</dbReference>
<keyword evidence="6 7" id="KW-0804">Transcription</keyword>
<keyword evidence="12" id="KW-1185">Reference proteome</keyword>
<dbReference type="InterPro" id="IPR025249">
    <property type="entry name" value="TF_NusA_KH_1st"/>
</dbReference>
<dbReference type="InterPro" id="IPR036555">
    <property type="entry name" value="NusA_N_sf"/>
</dbReference>
<dbReference type="FunFam" id="3.30.300.20:FF:000002">
    <property type="entry name" value="Transcription termination/antitermination protein NusA"/>
    <property type="match status" value="1"/>
</dbReference>
<keyword evidence="5 7" id="KW-0805">Transcription regulation</keyword>
<accession>A0A5B9Y3T0</accession>
<dbReference type="GO" id="GO:0003700">
    <property type="term" value="F:DNA-binding transcription factor activity"/>
    <property type="evidence" value="ECO:0007669"/>
    <property type="project" value="InterPro"/>
</dbReference>
<dbReference type="Pfam" id="PF26594">
    <property type="entry name" value="KH_NusA_2nd"/>
    <property type="match status" value="1"/>
</dbReference>
<dbReference type="SUPFAM" id="SSF69705">
    <property type="entry name" value="Transcription factor NusA, N-terminal domain"/>
    <property type="match status" value="1"/>
</dbReference>
<dbReference type="CDD" id="cd02134">
    <property type="entry name" value="KH-II_NusA_rpt1"/>
    <property type="match status" value="1"/>
</dbReference>
<comment type="subunit">
    <text evidence="7">Monomer. Binds directly to the core enzyme of the DNA-dependent RNA polymerase and to nascent RNA.</text>
</comment>
<evidence type="ECO:0000259" key="8">
    <source>
        <dbReference type="Pfam" id="PF08529"/>
    </source>
</evidence>
<dbReference type="InterPro" id="IPR012340">
    <property type="entry name" value="NA-bd_OB-fold"/>
</dbReference>
<dbReference type="InterPro" id="IPR010213">
    <property type="entry name" value="TF_NusA"/>
</dbReference>
<dbReference type="PANTHER" id="PTHR22648">
    <property type="entry name" value="TRANSCRIPTION TERMINATION FACTOR NUSA"/>
    <property type="match status" value="1"/>
</dbReference>
<organism evidence="11 12">
    <name type="scientific">Spiroplasma chinense</name>
    <dbReference type="NCBI Taxonomy" id="216932"/>
    <lineage>
        <taxon>Bacteria</taxon>
        <taxon>Bacillati</taxon>
        <taxon>Mycoplasmatota</taxon>
        <taxon>Mollicutes</taxon>
        <taxon>Entomoplasmatales</taxon>
        <taxon>Spiroplasmataceae</taxon>
        <taxon>Spiroplasma</taxon>
    </lineage>
</organism>
<dbReference type="Gene3D" id="2.40.50.140">
    <property type="entry name" value="Nucleic acid-binding proteins"/>
    <property type="match status" value="1"/>
</dbReference>
<protein>
    <recommendedName>
        <fullName evidence="7">Transcription termination/antitermination protein NusA</fullName>
    </recommendedName>
</protein>
<evidence type="ECO:0000256" key="2">
    <source>
        <dbReference type="ARBA" id="ARBA00022490"/>
    </source>
</evidence>
<evidence type="ECO:0000256" key="7">
    <source>
        <dbReference type="HAMAP-Rule" id="MF_00945"/>
    </source>
</evidence>
<dbReference type="EMBL" id="CP043026">
    <property type="protein sequence ID" value="QEH61724.1"/>
    <property type="molecule type" value="Genomic_DNA"/>
</dbReference>
<dbReference type="Gene3D" id="3.30.1480.10">
    <property type="entry name" value="NusA, N-terminal domain"/>
    <property type="match status" value="1"/>
</dbReference>
<keyword evidence="1 7" id="KW-0806">Transcription termination</keyword>
<sequence length="439" mass="50092">MIDGAKLLEAIYSIADEKKIEKEIVFEGIREGFQKAYEKFFDPEAIVRVDIDEQSGQIRVFKELTVVQKIEDEWLELGLNDAKEKYGDDVTVGDTVYEPVPFNENFSKLAVMQVGQIIKQKIREGEKNKIYEEFLGREHDMVGGIVKYVTDTNYLIDVEGSIIPIWNKKMIPGEEFFEGDRISFYIEEVSKENKHSQIQASRIHPDFLARLMETQVPEIAEGIVEIKSVSREPGKRSKIAVYSHEEGIDPIGSCVGTAGARIKEISKELNGEKIDIVLWNEDQSTFIMNSLAPVKVISIEFDEENNECFVVVPNEQLSLAIGKRGMAARLVANLVNTKINILSLEGAEEKEREILWNGNITKEELETPEFLNNILKRKQKSASENFAKKNKNSFNEESTFVSETSIDEIQNYSSAFEEIAKDSEDDTVDFEEFETYYEN</sequence>
<dbReference type="NCBIfam" id="TIGR01953">
    <property type="entry name" value="NusA"/>
    <property type="match status" value="1"/>
</dbReference>
<evidence type="ECO:0000259" key="9">
    <source>
        <dbReference type="Pfam" id="PF13184"/>
    </source>
</evidence>
<evidence type="ECO:0000256" key="1">
    <source>
        <dbReference type="ARBA" id="ARBA00022472"/>
    </source>
</evidence>
<keyword evidence="2 7" id="KW-0963">Cytoplasm</keyword>
<dbReference type="InterPro" id="IPR058582">
    <property type="entry name" value="KH_NusA_2nd"/>
</dbReference>
<evidence type="ECO:0000256" key="4">
    <source>
        <dbReference type="ARBA" id="ARBA00022884"/>
    </source>
</evidence>
<dbReference type="PANTHER" id="PTHR22648:SF0">
    <property type="entry name" value="TRANSCRIPTION TERMINATION_ANTITERMINATION PROTEIN NUSA"/>
    <property type="match status" value="1"/>
</dbReference>
<dbReference type="GO" id="GO:0003723">
    <property type="term" value="F:RNA binding"/>
    <property type="evidence" value="ECO:0007669"/>
    <property type="project" value="UniProtKB-UniRule"/>
</dbReference>
<dbReference type="InterPro" id="IPR030842">
    <property type="entry name" value="TF_NusA_bacterial"/>
</dbReference>